<dbReference type="InParanoid" id="G3AJ97"/>
<dbReference type="PANTHER" id="PTHR21355:SF0">
    <property type="entry name" value="G-PROTEIN COUPLED RECEPTOR-ASSOCIATED PROTEIN LMBRD2"/>
    <property type="match status" value="1"/>
</dbReference>
<feature type="transmembrane region" description="Helical" evidence="6">
    <location>
        <begin position="302"/>
        <end position="322"/>
    </location>
</feature>
<dbReference type="Proteomes" id="UP000000709">
    <property type="component" value="Unassembled WGS sequence"/>
</dbReference>
<feature type="transmembrane region" description="Helical" evidence="6">
    <location>
        <begin position="384"/>
        <end position="407"/>
    </location>
</feature>
<dbReference type="EMBL" id="GL996500">
    <property type="protein sequence ID" value="EGW33855.1"/>
    <property type="molecule type" value="Genomic_DNA"/>
</dbReference>
<dbReference type="InterPro" id="IPR051584">
    <property type="entry name" value="GPCR-associated_LMBR1"/>
</dbReference>
<dbReference type="OMA" id="QLERICY"/>
<keyword evidence="5 6" id="KW-0472">Membrane</keyword>
<evidence type="ECO:0000256" key="1">
    <source>
        <dbReference type="ARBA" id="ARBA00004141"/>
    </source>
</evidence>
<proteinExistence type="inferred from homology"/>
<evidence type="ECO:0000313" key="8">
    <source>
        <dbReference type="Proteomes" id="UP000000709"/>
    </source>
</evidence>
<evidence type="ECO:0000256" key="3">
    <source>
        <dbReference type="ARBA" id="ARBA00022692"/>
    </source>
</evidence>
<feature type="transmembrane region" description="Helical" evidence="6">
    <location>
        <begin position="106"/>
        <end position="128"/>
    </location>
</feature>
<dbReference type="RefSeq" id="XP_007373439.1">
    <property type="nucleotide sequence ID" value="XM_007373377.1"/>
</dbReference>
<keyword evidence="4 6" id="KW-1133">Transmembrane helix</keyword>
<dbReference type="HOGENOM" id="CLU_016542_0_0_1"/>
<comment type="subcellular location">
    <subcellularLocation>
        <location evidence="1">Membrane</location>
        <topology evidence="1">Multi-pass membrane protein</topology>
    </subcellularLocation>
</comment>
<dbReference type="GeneID" id="18872824"/>
<evidence type="ECO:0000256" key="2">
    <source>
        <dbReference type="ARBA" id="ARBA00010487"/>
    </source>
</evidence>
<dbReference type="eggNOG" id="KOG2296">
    <property type="taxonomic scope" value="Eukaryota"/>
</dbReference>
<keyword evidence="8" id="KW-1185">Reference proteome</keyword>
<dbReference type="InterPro" id="IPR006876">
    <property type="entry name" value="LMBR1-like_membr_prot"/>
</dbReference>
<feature type="transmembrane region" description="Helical" evidence="6">
    <location>
        <begin position="36"/>
        <end position="56"/>
    </location>
</feature>
<dbReference type="AlphaFoldDB" id="G3AJ97"/>
<dbReference type="PANTHER" id="PTHR21355">
    <property type="entry name" value="G-PROTEIN COUPLED RECEPTOR-ASSOCIATED PROTEIN LMBRD2"/>
    <property type="match status" value="1"/>
</dbReference>
<reference evidence="7 8" key="1">
    <citation type="journal article" date="2011" name="Proc. Natl. Acad. Sci. U.S.A.">
        <title>Comparative genomics of xylose-fermenting fungi for enhanced biofuel production.</title>
        <authorList>
            <person name="Wohlbach D.J."/>
            <person name="Kuo A."/>
            <person name="Sato T.K."/>
            <person name="Potts K.M."/>
            <person name="Salamov A.A."/>
            <person name="LaButti K.M."/>
            <person name="Sun H."/>
            <person name="Clum A."/>
            <person name="Pangilinan J.L."/>
            <person name="Lindquist E.A."/>
            <person name="Lucas S."/>
            <person name="Lapidus A."/>
            <person name="Jin M."/>
            <person name="Gunawan C."/>
            <person name="Balan V."/>
            <person name="Dale B.E."/>
            <person name="Jeffries T.W."/>
            <person name="Zinkel R."/>
            <person name="Barry K.W."/>
            <person name="Grigoriev I.V."/>
            <person name="Gasch A.P."/>
        </authorList>
    </citation>
    <scope>NUCLEOTIDE SEQUENCE [LARGE SCALE GENOMIC DNA]</scope>
    <source>
        <strain evidence="8">NRRL Y-27907 / 11-Y1</strain>
    </source>
</reference>
<comment type="similarity">
    <text evidence="2">Belongs to the LIMR family.</text>
</comment>
<dbReference type="KEGG" id="spaa:SPAPADRAFT_59220"/>
<name>G3AJ97_SPAPN</name>
<organism evidence="8">
    <name type="scientific">Spathaspora passalidarum (strain NRRL Y-27907 / 11-Y1)</name>
    <dbReference type="NCBI Taxonomy" id="619300"/>
    <lineage>
        <taxon>Eukaryota</taxon>
        <taxon>Fungi</taxon>
        <taxon>Dikarya</taxon>
        <taxon>Ascomycota</taxon>
        <taxon>Saccharomycotina</taxon>
        <taxon>Pichiomycetes</taxon>
        <taxon>Debaryomycetaceae</taxon>
        <taxon>Spathaspora</taxon>
    </lineage>
</organism>
<evidence type="ECO:0000256" key="5">
    <source>
        <dbReference type="ARBA" id="ARBA00023136"/>
    </source>
</evidence>
<feature type="transmembrane region" description="Helical" evidence="6">
    <location>
        <begin position="433"/>
        <end position="450"/>
    </location>
</feature>
<protein>
    <submittedName>
        <fullName evidence="7">Uncharacterized protein</fullName>
    </submittedName>
</protein>
<gene>
    <name evidence="7" type="ORF">SPAPADRAFT_59220</name>
</gene>
<keyword evidence="3 6" id="KW-0812">Transmembrane</keyword>
<feature type="transmembrane region" description="Helical" evidence="6">
    <location>
        <begin position="77"/>
        <end position="94"/>
    </location>
</feature>
<dbReference type="OrthoDB" id="203099at2759"/>
<feature type="transmembrane region" description="Helical" evidence="6">
    <location>
        <begin position="342"/>
        <end position="363"/>
    </location>
</feature>
<dbReference type="Pfam" id="PF04791">
    <property type="entry name" value="LMBR1"/>
    <property type="match status" value="1"/>
</dbReference>
<evidence type="ECO:0000313" key="7">
    <source>
        <dbReference type="EMBL" id="EGW33855.1"/>
    </source>
</evidence>
<dbReference type="STRING" id="619300.G3AJ97"/>
<sequence>MSIIFLLPLDYISHNSTSELIWFKLPDSVILIIWKVNYWTTFALTWLVLPMLLEFYRSGHNKTWDRLRDSIKANLKFQAVMLGVSLLGVVYLMVEVGLSPSHLKMMIIALSHVYSLILALWLMAHGLITIPRNKWISGNIGKDLNFQYLKLPKLVDELEDVKISFREQVLIVVSLTRNFTSDSMEDFKYRDWILKLYNSIPGDIKENVERQFIHENINISRSELNDSFMTKLNSNFNSNLHRLVGYQAEFNNLFRRIIRLEDTLNSVGSRELSFRIDNHKVLFSPKVNFIYWYYYLPTVNRLTSVFLSISSFILLQSEFFHSTKLSLLNHLVYSSGINGAPLFQFVISSLVFSYMLFCALNSLTHLKIFNMYHLVAHESDPVSGCWYTMYIARLTIPLSYNFITLFISRESIFEKWFGESIHLTGLFNLLNNWTPRLVLIPVILAMFRVYDKVKKKLGFGDLYDSWTLFDDDEEGDPAKRQDLIIVEAKRIVNREMSKRELQLRPFNLRNEDVSAADMNYENNRRQFHDVLVDNINNRIDQEETYFNGTIITPESTSIWGRLGNTFTSIRDNVNRTIGRGNTSYRDEESLEDFNYDDDANENLVI</sequence>
<dbReference type="GO" id="GO:0016020">
    <property type="term" value="C:membrane"/>
    <property type="evidence" value="ECO:0007669"/>
    <property type="project" value="UniProtKB-SubCell"/>
</dbReference>
<evidence type="ECO:0000256" key="4">
    <source>
        <dbReference type="ARBA" id="ARBA00022989"/>
    </source>
</evidence>
<accession>G3AJ97</accession>
<evidence type="ECO:0000256" key="6">
    <source>
        <dbReference type="SAM" id="Phobius"/>
    </source>
</evidence>